<protein>
    <recommendedName>
        <fullName evidence="1">RNA polymerase sigma-70 region 4 domain-containing protein</fullName>
    </recommendedName>
</protein>
<dbReference type="Pfam" id="PF04545">
    <property type="entry name" value="Sigma70_r4"/>
    <property type="match status" value="1"/>
</dbReference>
<dbReference type="InterPro" id="IPR036388">
    <property type="entry name" value="WH-like_DNA-bd_sf"/>
</dbReference>
<organism evidence="2 3">
    <name type="scientific">Dehalobacter restrictus</name>
    <dbReference type="NCBI Taxonomy" id="55583"/>
    <lineage>
        <taxon>Bacteria</taxon>
        <taxon>Bacillati</taxon>
        <taxon>Bacillota</taxon>
        <taxon>Clostridia</taxon>
        <taxon>Eubacteriales</taxon>
        <taxon>Desulfitobacteriaceae</taxon>
        <taxon>Dehalobacter</taxon>
    </lineage>
</organism>
<evidence type="ECO:0000259" key="1">
    <source>
        <dbReference type="Pfam" id="PF04545"/>
    </source>
</evidence>
<dbReference type="EMBL" id="CP046996">
    <property type="protein sequence ID" value="QHA00603.1"/>
    <property type="molecule type" value="Genomic_DNA"/>
</dbReference>
<proteinExistence type="predicted"/>
<evidence type="ECO:0000313" key="3">
    <source>
        <dbReference type="Proteomes" id="UP000430508"/>
    </source>
</evidence>
<sequence>MVTLDTHFELELTGIDHLLTESELSVVEKIYLLVYTVAETAAINEISRQAVNKTKKRALKKLAKWFGQQGHWGD</sequence>
<dbReference type="Proteomes" id="UP000430508">
    <property type="component" value="Chromosome"/>
</dbReference>
<reference evidence="2 3" key="1">
    <citation type="submission" date="2019-12" db="EMBL/GenBank/DDBJ databases">
        <title>Sequence classification of anaerobic respiratory reductive dehalogenases: First we see many, then we see few.</title>
        <authorList>
            <person name="Molenda O."/>
            <person name="Puentes Jacome L.A."/>
            <person name="Cao X."/>
            <person name="Nesbo C.L."/>
            <person name="Tang S."/>
            <person name="Morson N."/>
            <person name="Patron J."/>
            <person name="Lomheim L."/>
            <person name="Wishart D.S."/>
            <person name="Edwards E.A."/>
        </authorList>
    </citation>
    <scope>NUCLEOTIDE SEQUENCE [LARGE SCALE GENOMIC DNA]</scope>
    <source>
        <strain evidence="2 3">12DCA</strain>
    </source>
</reference>
<dbReference type="InterPro" id="IPR007630">
    <property type="entry name" value="RNA_pol_sigma70_r4"/>
</dbReference>
<evidence type="ECO:0000313" key="2">
    <source>
        <dbReference type="EMBL" id="QHA00603.1"/>
    </source>
</evidence>
<dbReference type="GO" id="GO:0006352">
    <property type="term" value="P:DNA-templated transcription initiation"/>
    <property type="evidence" value="ECO:0007669"/>
    <property type="project" value="InterPro"/>
</dbReference>
<feature type="domain" description="RNA polymerase sigma-70 region 4" evidence="1">
    <location>
        <begin position="19"/>
        <end position="63"/>
    </location>
</feature>
<accession>A0A857DII2</accession>
<dbReference type="Gene3D" id="1.10.10.10">
    <property type="entry name" value="Winged helix-like DNA-binding domain superfamily/Winged helix DNA-binding domain"/>
    <property type="match status" value="1"/>
</dbReference>
<dbReference type="RefSeq" id="WP_019226115.1">
    <property type="nucleotide sequence ID" value="NZ_CP046996.1"/>
</dbReference>
<dbReference type="AlphaFoldDB" id="A0A857DII2"/>
<dbReference type="SUPFAM" id="SSF88659">
    <property type="entry name" value="Sigma3 and sigma4 domains of RNA polymerase sigma factors"/>
    <property type="match status" value="1"/>
</dbReference>
<dbReference type="InterPro" id="IPR013324">
    <property type="entry name" value="RNA_pol_sigma_r3/r4-like"/>
</dbReference>
<dbReference type="GO" id="GO:0003700">
    <property type="term" value="F:DNA-binding transcription factor activity"/>
    <property type="evidence" value="ECO:0007669"/>
    <property type="project" value="InterPro"/>
</dbReference>
<name>A0A857DII2_9FIRM</name>
<gene>
    <name evidence="2" type="ORF">GQ588_08145</name>
</gene>